<accession>A0A9W4DJ86</accession>
<proteinExistence type="predicted"/>
<comment type="caution">
    <text evidence="2">The sequence shown here is derived from an EMBL/GenBank/DDBJ whole genome shotgun (WGS) entry which is preliminary data.</text>
</comment>
<gene>
    <name evidence="2" type="ORF">BGTH12_LOCUS2054</name>
</gene>
<evidence type="ECO:0000313" key="2">
    <source>
        <dbReference type="EMBL" id="CAD6500696.1"/>
    </source>
</evidence>
<dbReference type="AlphaFoldDB" id="A0A9W4DJ86"/>
<reference evidence="2" key="1">
    <citation type="submission" date="2020-10" db="EMBL/GenBank/DDBJ databases">
        <authorList>
            <person name="Muller C M."/>
        </authorList>
    </citation>
    <scope>NUCLEOTIDE SEQUENCE</scope>
    <source>
        <strain evidence="2">THUN-12</strain>
    </source>
</reference>
<feature type="compositionally biased region" description="Basic and acidic residues" evidence="1">
    <location>
        <begin position="180"/>
        <end position="190"/>
    </location>
</feature>
<evidence type="ECO:0000256" key="1">
    <source>
        <dbReference type="SAM" id="MobiDB-lite"/>
    </source>
</evidence>
<feature type="region of interest" description="Disordered" evidence="1">
    <location>
        <begin position="168"/>
        <end position="190"/>
    </location>
</feature>
<organism evidence="2 3">
    <name type="scientific">Blumeria graminis f. sp. triticale</name>
    <dbReference type="NCBI Taxonomy" id="1689686"/>
    <lineage>
        <taxon>Eukaryota</taxon>
        <taxon>Fungi</taxon>
        <taxon>Dikarya</taxon>
        <taxon>Ascomycota</taxon>
        <taxon>Pezizomycotina</taxon>
        <taxon>Leotiomycetes</taxon>
        <taxon>Erysiphales</taxon>
        <taxon>Erysiphaceae</taxon>
        <taxon>Blumeria</taxon>
    </lineage>
</organism>
<protein>
    <submittedName>
        <fullName evidence="2">BgTH12-06404</fullName>
    </submittedName>
</protein>
<sequence>MTDSDGVDTISPWAKIVVLHSYLHISTTARINLSFTLFYQYVLYRHVRRPTDCDSKVGKTIRYGDHECPLLNPGKGRAYQWISRPLSKSGFVDVDPKKTKKNGAGKGGWGINGEEVQDEGFNFTKIRRRSNSSSYSPGLQDFKTKFEQETMPEEEYYLQDLGREASQHRGRHWGTMQFVAKDKGPKESRD</sequence>
<dbReference type="EMBL" id="CAJHIT010000004">
    <property type="protein sequence ID" value="CAD6500696.1"/>
    <property type="molecule type" value="Genomic_DNA"/>
</dbReference>
<name>A0A9W4DJ86_BLUGR</name>
<dbReference type="Proteomes" id="UP000683417">
    <property type="component" value="Unassembled WGS sequence"/>
</dbReference>
<evidence type="ECO:0000313" key="3">
    <source>
        <dbReference type="Proteomes" id="UP000683417"/>
    </source>
</evidence>